<organism evidence="1 2">
    <name type="scientific">Sesamum alatum</name>
    <dbReference type="NCBI Taxonomy" id="300844"/>
    <lineage>
        <taxon>Eukaryota</taxon>
        <taxon>Viridiplantae</taxon>
        <taxon>Streptophyta</taxon>
        <taxon>Embryophyta</taxon>
        <taxon>Tracheophyta</taxon>
        <taxon>Spermatophyta</taxon>
        <taxon>Magnoliopsida</taxon>
        <taxon>eudicotyledons</taxon>
        <taxon>Gunneridae</taxon>
        <taxon>Pentapetalae</taxon>
        <taxon>asterids</taxon>
        <taxon>lamiids</taxon>
        <taxon>Lamiales</taxon>
        <taxon>Pedaliaceae</taxon>
        <taxon>Sesamum</taxon>
    </lineage>
</organism>
<dbReference type="EMBL" id="JACGWO010000003">
    <property type="protein sequence ID" value="KAK4430761.1"/>
    <property type="molecule type" value="Genomic_DNA"/>
</dbReference>
<keyword evidence="1" id="KW-0378">Hydrolase</keyword>
<dbReference type="Proteomes" id="UP001293254">
    <property type="component" value="Unassembled WGS sequence"/>
</dbReference>
<comment type="caution">
    <text evidence="1">The sequence shown here is derived from an EMBL/GenBank/DDBJ whole genome shotgun (WGS) entry which is preliminary data.</text>
</comment>
<keyword evidence="2" id="KW-1185">Reference proteome</keyword>
<dbReference type="AlphaFoldDB" id="A0AAE2CQG1"/>
<proteinExistence type="predicted"/>
<reference evidence="1" key="2">
    <citation type="journal article" date="2024" name="Plant">
        <title>Genomic evolution and insights into agronomic trait innovations of Sesamum species.</title>
        <authorList>
            <person name="Miao H."/>
            <person name="Wang L."/>
            <person name="Qu L."/>
            <person name="Liu H."/>
            <person name="Sun Y."/>
            <person name="Le M."/>
            <person name="Wang Q."/>
            <person name="Wei S."/>
            <person name="Zheng Y."/>
            <person name="Lin W."/>
            <person name="Duan Y."/>
            <person name="Cao H."/>
            <person name="Xiong S."/>
            <person name="Wang X."/>
            <person name="Wei L."/>
            <person name="Li C."/>
            <person name="Ma Q."/>
            <person name="Ju M."/>
            <person name="Zhao R."/>
            <person name="Li G."/>
            <person name="Mu C."/>
            <person name="Tian Q."/>
            <person name="Mei H."/>
            <person name="Zhang T."/>
            <person name="Gao T."/>
            <person name="Zhang H."/>
        </authorList>
    </citation>
    <scope>NUCLEOTIDE SEQUENCE</scope>
    <source>
        <strain evidence="1">3651</strain>
    </source>
</reference>
<gene>
    <name evidence="1" type="ORF">Salat_0837800</name>
</gene>
<name>A0AAE2CQG1_9LAMI</name>
<dbReference type="GO" id="GO:0016787">
    <property type="term" value="F:hydrolase activity"/>
    <property type="evidence" value="ECO:0007669"/>
    <property type="project" value="UniProtKB-KW"/>
</dbReference>
<accession>A0AAE2CQG1</accession>
<evidence type="ECO:0000313" key="1">
    <source>
        <dbReference type="EMBL" id="KAK4430761.1"/>
    </source>
</evidence>
<sequence length="104" mass="11911">MGSNWCYKLRSSPLFPSSFSSSIPRRVINFSVCPPRFDLSASHHILSSEFTWDDVFNFQTQQPVSSDLSGFFEKVKLCNRNCEKQCEFHPFVIEGNIVGYVHNG</sequence>
<protein>
    <submittedName>
        <fullName evidence="1">Nudix hydrolase 20, chloroplastic</fullName>
    </submittedName>
</protein>
<evidence type="ECO:0000313" key="2">
    <source>
        <dbReference type="Proteomes" id="UP001293254"/>
    </source>
</evidence>
<reference evidence="1" key="1">
    <citation type="submission" date="2020-06" db="EMBL/GenBank/DDBJ databases">
        <authorList>
            <person name="Li T."/>
            <person name="Hu X."/>
            <person name="Zhang T."/>
            <person name="Song X."/>
            <person name="Zhang H."/>
            <person name="Dai N."/>
            <person name="Sheng W."/>
            <person name="Hou X."/>
            <person name="Wei L."/>
        </authorList>
    </citation>
    <scope>NUCLEOTIDE SEQUENCE</scope>
    <source>
        <strain evidence="1">3651</strain>
        <tissue evidence="1">Leaf</tissue>
    </source>
</reference>